<evidence type="ECO:0000313" key="2">
    <source>
        <dbReference type="EMBL" id="MFD1018880.1"/>
    </source>
</evidence>
<keyword evidence="1" id="KW-1133">Transmembrane helix</keyword>
<feature type="transmembrane region" description="Helical" evidence="1">
    <location>
        <begin position="12"/>
        <end position="34"/>
    </location>
</feature>
<gene>
    <name evidence="2" type="ORF">ACFQ2J_06680</name>
</gene>
<organism evidence="2 3">
    <name type="scientific">Thalassobacillus hwangdonensis</name>
    <dbReference type="NCBI Taxonomy" id="546108"/>
    <lineage>
        <taxon>Bacteria</taxon>
        <taxon>Bacillati</taxon>
        <taxon>Bacillota</taxon>
        <taxon>Bacilli</taxon>
        <taxon>Bacillales</taxon>
        <taxon>Bacillaceae</taxon>
        <taxon>Thalassobacillus</taxon>
    </lineage>
</organism>
<evidence type="ECO:0000256" key="1">
    <source>
        <dbReference type="SAM" id="Phobius"/>
    </source>
</evidence>
<dbReference type="EMBL" id="JBHTKL010000001">
    <property type="protein sequence ID" value="MFD1018880.1"/>
    <property type="molecule type" value="Genomic_DNA"/>
</dbReference>
<keyword evidence="3" id="KW-1185">Reference proteome</keyword>
<comment type="caution">
    <text evidence="2">The sequence shown here is derived from an EMBL/GenBank/DDBJ whole genome shotgun (WGS) entry which is preliminary data.</text>
</comment>
<evidence type="ECO:0000313" key="3">
    <source>
        <dbReference type="Proteomes" id="UP001596990"/>
    </source>
</evidence>
<name>A0ABW3L115_9BACI</name>
<feature type="transmembrane region" description="Helical" evidence="1">
    <location>
        <begin position="100"/>
        <end position="120"/>
    </location>
</feature>
<sequence length="128" mass="13895">MVKENWKAMGYGLAMIVVLMLSCSFVFALLLRFTSIDTGILNWMTLITALLILFIGGAVAAFRGQEKGWMYGLITGGAFLLFVILYQYLGLQKGMSIAQLPYFAGMMAAALIGGMLGVNLNPAARTKK</sequence>
<protein>
    <submittedName>
        <fullName evidence="2">TIGR04086 family membrane protein</fullName>
    </submittedName>
</protein>
<accession>A0ABW3L115</accession>
<feature type="transmembrane region" description="Helical" evidence="1">
    <location>
        <begin position="40"/>
        <end position="62"/>
    </location>
</feature>
<dbReference type="Proteomes" id="UP001596990">
    <property type="component" value="Unassembled WGS sequence"/>
</dbReference>
<dbReference type="Pfam" id="PF12670">
    <property type="entry name" value="DUF3792"/>
    <property type="match status" value="1"/>
</dbReference>
<keyword evidence="1" id="KW-0472">Membrane</keyword>
<dbReference type="RefSeq" id="WP_386057718.1">
    <property type="nucleotide sequence ID" value="NZ_JBHTKL010000001.1"/>
</dbReference>
<dbReference type="NCBIfam" id="TIGR04086">
    <property type="entry name" value="TIGR04086_membr"/>
    <property type="match status" value="1"/>
</dbReference>
<feature type="transmembrane region" description="Helical" evidence="1">
    <location>
        <begin position="69"/>
        <end position="88"/>
    </location>
</feature>
<reference evidence="3" key="1">
    <citation type="journal article" date="2019" name="Int. J. Syst. Evol. Microbiol.">
        <title>The Global Catalogue of Microorganisms (GCM) 10K type strain sequencing project: providing services to taxonomists for standard genome sequencing and annotation.</title>
        <authorList>
            <consortium name="The Broad Institute Genomics Platform"/>
            <consortium name="The Broad Institute Genome Sequencing Center for Infectious Disease"/>
            <person name="Wu L."/>
            <person name="Ma J."/>
        </authorList>
    </citation>
    <scope>NUCLEOTIDE SEQUENCE [LARGE SCALE GENOMIC DNA]</scope>
    <source>
        <strain evidence="3">CCUG 56607</strain>
    </source>
</reference>
<proteinExistence type="predicted"/>
<keyword evidence="1" id="KW-0812">Transmembrane</keyword>
<dbReference type="InterPro" id="IPR023804">
    <property type="entry name" value="DUF3792_TM"/>
</dbReference>